<dbReference type="AlphaFoldDB" id="A0A1T1D199"/>
<sequence length="782" mass="86429">MLADCFRVACLLVLAGVGGVGYSPASSTEILTPIHGNPARESAKDASTAWNDLNLTIRADRQSVDLQQNRLVAEGNVRLHLAGGHLAAERVTYGRGTGLLTATGAVRFRRGSQYIQAGSLRYNLENREGELRDVYGVINLDHHTADLDFRVSPVRPTSRTKAVDPDEPWVELPPMACPVLLRPLGTPARAVGRATQGRQSLVPPLGCPNPDGHARYHQDLDSLPAGVSGSGPAPPELDSQRSGPVDQRVYGITSRTGLQREYHLDFQDRYRSGETENEEEGEDREDPVIPAAFGILERSLEPDQTRGGISHWRFQAEAVFLTPEAWTSPLVVLTNDPLTPAQLILEGRDSQVREQSDGSLILTSATNRGLLDGRLSVPLPRRIALDSSRPSWALLSDRNRRDGVYIERTLAPHSVLGGELILSPQLMLGRALSGTTDAYPPGHSSPEAEPVRQVISVGDLFGLDVRYRRPVGPQGQLRLRADFSTLSPHHVPNRTRAEANLSHPLTLPLLGETKATLSAAYHFSVWNGSLGEQDVYTAFGGFLEKDYQFPQLGSVRNRLLWRLGLQNINTTVFDTKDLSGNTWRASGYVRLTSTLPIWQGEILEDSTQALRYVPRPIRPEVSLTTFSIAHSSSYDDHSGQRYYTLGILSDVAMGHFSRPYLDYTKLSIGGSVSAVEQISRFGFDRAIDLGLLHISWTQQLVGPLLLSTSMSYNVDGRSEKYGHRIDSLFEIKWQRRAYNVGIFHSPERGLTGLRIRINGFDWRGTGTPFIPYTPSSWLHDNR</sequence>
<reference evidence="2 3" key="1">
    <citation type="submission" date="2017-02" db="EMBL/GenBank/DDBJ databases">
        <title>Draft Genome Sequences of 'Candidatus Synechococcus spongiarum', Cyanobacterial Symbionts of the Mediterranean Sponge Aplysina aerophoba from two locations.</title>
        <authorList>
            <person name="Slaby B.M."/>
            <person name="Hentschel U."/>
        </authorList>
    </citation>
    <scope>NUCLEOTIDE SEQUENCE [LARGE SCALE GENOMIC DNA]</scope>
    <source>
        <strain evidence="2">LMB bulk15M</strain>
    </source>
</reference>
<evidence type="ECO:0000256" key="1">
    <source>
        <dbReference type="SAM" id="MobiDB-lite"/>
    </source>
</evidence>
<protein>
    <recommendedName>
        <fullName evidence="4">Organic solvent tolerance-like N-terminal domain-containing protein</fullName>
    </recommendedName>
</protein>
<dbReference type="EMBL" id="MWLD01000034">
    <property type="protein sequence ID" value="OOV34518.1"/>
    <property type="molecule type" value="Genomic_DNA"/>
</dbReference>
<name>A0A1T1D199_9SYNE</name>
<gene>
    <name evidence="2" type="ORF">BV61_02490</name>
</gene>
<dbReference type="PANTHER" id="PTHR30189:SF1">
    <property type="entry name" value="LPS-ASSEMBLY PROTEIN LPTD"/>
    <property type="match status" value="1"/>
</dbReference>
<evidence type="ECO:0000313" key="2">
    <source>
        <dbReference type="EMBL" id="OOV34518.1"/>
    </source>
</evidence>
<dbReference type="GO" id="GO:0009279">
    <property type="term" value="C:cell outer membrane"/>
    <property type="evidence" value="ECO:0007669"/>
    <property type="project" value="TreeGrafter"/>
</dbReference>
<accession>A0A1T1D199</accession>
<dbReference type="InterPro" id="IPR050218">
    <property type="entry name" value="LptD"/>
</dbReference>
<dbReference type="PANTHER" id="PTHR30189">
    <property type="entry name" value="LPS-ASSEMBLY PROTEIN"/>
    <property type="match status" value="1"/>
</dbReference>
<evidence type="ECO:0008006" key="4">
    <source>
        <dbReference type="Google" id="ProtNLM"/>
    </source>
</evidence>
<feature type="region of interest" description="Disordered" evidence="1">
    <location>
        <begin position="190"/>
        <end position="247"/>
    </location>
</feature>
<dbReference type="Pfam" id="PF12600">
    <property type="entry name" value="DUF3769"/>
    <property type="match status" value="1"/>
</dbReference>
<proteinExistence type="predicted"/>
<comment type="caution">
    <text evidence="2">The sequence shown here is derived from an EMBL/GenBank/DDBJ whole genome shotgun (WGS) entry which is preliminary data.</text>
</comment>
<feature type="compositionally biased region" description="Acidic residues" evidence="1">
    <location>
        <begin position="275"/>
        <end position="285"/>
    </location>
</feature>
<dbReference type="Proteomes" id="UP000242636">
    <property type="component" value="Unassembled WGS sequence"/>
</dbReference>
<feature type="region of interest" description="Disordered" evidence="1">
    <location>
        <begin position="267"/>
        <end position="286"/>
    </location>
</feature>
<dbReference type="GO" id="GO:1990351">
    <property type="term" value="C:transporter complex"/>
    <property type="evidence" value="ECO:0007669"/>
    <property type="project" value="TreeGrafter"/>
</dbReference>
<keyword evidence="3" id="KW-1185">Reference proteome</keyword>
<organism evidence="2 3">
    <name type="scientific">Candidatus Synechococcus spongiarum LMB bulk15M</name>
    <dbReference type="NCBI Taxonomy" id="1943582"/>
    <lineage>
        <taxon>Bacteria</taxon>
        <taxon>Bacillati</taxon>
        <taxon>Cyanobacteriota</taxon>
        <taxon>Cyanophyceae</taxon>
        <taxon>Synechococcales</taxon>
        <taxon>Synechococcaceae</taxon>
        <taxon>Synechococcus</taxon>
    </lineage>
</organism>
<dbReference type="InterPro" id="IPR022244">
    <property type="entry name" value="DUF3769"/>
</dbReference>
<evidence type="ECO:0000313" key="3">
    <source>
        <dbReference type="Proteomes" id="UP000242636"/>
    </source>
</evidence>